<dbReference type="Pfam" id="PF12728">
    <property type="entry name" value="HTH_17"/>
    <property type="match status" value="1"/>
</dbReference>
<evidence type="ECO:0000259" key="1">
    <source>
        <dbReference type="Pfam" id="PF12728"/>
    </source>
</evidence>
<protein>
    <submittedName>
        <fullName evidence="2">Excisionase</fullName>
    </submittedName>
</protein>
<dbReference type="NCBIfam" id="TIGR01764">
    <property type="entry name" value="excise"/>
    <property type="match status" value="1"/>
</dbReference>
<dbReference type="InterPro" id="IPR041657">
    <property type="entry name" value="HTH_17"/>
</dbReference>
<dbReference type="SUPFAM" id="SSF46955">
    <property type="entry name" value="Putative DNA-binding domain"/>
    <property type="match status" value="1"/>
</dbReference>
<dbReference type="RefSeq" id="WP_064041164.1">
    <property type="nucleotide sequence ID" value="NZ_LUUJ01000092.1"/>
</dbReference>
<accession>A0A177N849</accession>
<comment type="caution">
    <text evidence="2">The sequence shown here is derived from an EMBL/GenBank/DDBJ whole genome shotgun (WGS) entry which is preliminary data.</text>
</comment>
<reference evidence="2 3" key="1">
    <citation type="submission" date="2016-03" db="EMBL/GenBank/DDBJ databases">
        <authorList>
            <person name="Ploux O."/>
        </authorList>
    </citation>
    <scope>NUCLEOTIDE SEQUENCE [LARGE SCALE GENOMIC DNA]</scope>
    <source>
        <strain evidence="2 3">R-45378</strain>
    </source>
</reference>
<dbReference type="InterPro" id="IPR009061">
    <property type="entry name" value="DNA-bd_dom_put_sf"/>
</dbReference>
<dbReference type="GO" id="GO:0003677">
    <property type="term" value="F:DNA binding"/>
    <property type="evidence" value="ECO:0007669"/>
    <property type="project" value="InterPro"/>
</dbReference>
<sequence>MAISTPNQQKDEILGNSDAAEYIGVTPRTLEVWRCTKRYQIPFIKVGRLVKYRKSALDAFLESRTIGAEG</sequence>
<dbReference type="OrthoDB" id="5609458at2"/>
<gene>
    <name evidence="2" type="ORF">A1507_15550</name>
</gene>
<dbReference type="AlphaFoldDB" id="A0A177N849"/>
<dbReference type="InterPro" id="IPR010093">
    <property type="entry name" value="SinI_DNA-bd"/>
</dbReference>
<dbReference type="Proteomes" id="UP000077857">
    <property type="component" value="Unassembled WGS sequence"/>
</dbReference>
<name>A0A177N849_9GAMM</name>
<feature type="domain" description="Helix-turn-helix" evidence="1">
    <location>
        <begin position="16"/>
        <end position="64"/>
    </location>
</feature>
<proteinExistence type="predicted"/>
<organism evidence="2 3">
    <name type="scientific">Methylomonas koyamae</name>
    <dbReference type="NCBI Taxonomy" id="702114"/>
    <lineage>
        <taxon>Bacteria</taxon>
        <taxon>Pseudomonadati</taxon>
        <taxon>Pseudomonadota</taxon>
        <taxon>Gammaproteobacteria</taxon>
        <taxon>Methylococcales</taxon>
        <taxon>Methylococcaceae</taxon>
        <taxon>Methylomonas</taxon>
    </lineage>
</organism>
<dbReference type="EMBL" id="LUUJ01000092">
    <property type="protein sequence ID" value="OAI14216.1"/>
    <property type="molecule type" value="Genomic_DNA"/>
</dbReference>
<evidence type="ECO:0000313" key="2">
    <source>
        <dbReference type="EMBL" id="OAI14216.1"/>
    </source>
</evidence>
<evidence type="ECO:0000313" key="3">
    <source>
        <dbReference type="Proteomes" id="UP000077857"/>
    </source>
</evidence>